<dbReference type="STRING" id="351671.XDD1_0561"/>
<dbReference type="Gene3D" id="2.10.260.10">
    <property type="match status" value="1"/>
</dbReference>
<dbReference type="EMBL" id="FO704550">
    <property type="protein sequence ID" value="CDG16264.1"/>
    <property type="molecule type" value="Genomic_DNA"/>
</dbReference>
<dbReference type="OrthoDB" id="6506020at2"/>
<evidence type="ECO:0000313" key="3">
    <source>
        <dbReference type="Proteomes" id="UP000032721"/>
    </source>
</evidence>
<dbReference type="SUPFAM" id="SSF89447">
    <property type="entry name" value="AbrB/MazE/MraZ-like"/>
    <property type="match status" value="1"/>
</dbReference>
<accession>A0A068QNI1</accession>
<protein>
    <submittedName>
        <fullName evidence="2">Antitoxin ChpS</fullName>
    </submittedName>
    <submittedName>
        <fullName evidence="1">Putative counterpart of the neighbouring MazF-like protein</fullName>
    </submittedName>
</protein>
<dbReference type="Proteomes" id="UP000032721">
    <property type="component" value="Chromosome"/>
</dbReference>
<dbReference type="HOGENOM" id="CLU_150554_2_1_6"/>
<evidence type="ECO:0000313" key="1">
    <source>
        <dbReference type="EMBL" id="CDG16264.1"/>
    </source>
</evidence>
<dbReference type="RefSeq" id="WP_045968429.1">
    <property type="nucleotide sequence ID" value="NZ_CAWMED010000001.1"/>
</dbReference>
<keyword evidence="4" id="KW-1185">Reference proteome</keyword>
<gene>
    <name evidence="2" type="ORF">LY16_01541</name>
    <name evidence="1" type="ORF">XDD1_0561</name>
</gene>
<dbReference type="Proteomes" id="UP000324170">
    <property type="component" value="Unassembled WGS sequence"/>
</dbReference>
<dbReference type="InterPro" id="IPR037914">
    <property type="entry name" value="SpoVT-AbrB_sf"/>
</dbReference>
<reference evidence="2 4" key="2">
    <citation type="submission" date="2019-07" db="EMBL/GenBank/DDBJ databases">
        <title>Genomic Encyclopedia of Type Strains, Phase I: the one thousand microbial genomes (KMG-I) project.</title>
        <authorList>
            <person name="Kyrpides N."/>
        </authorList>
    </citation>
    <scope>NUCLEOTIDE SEQUENCE [LARGE SCALE GENOMIC DNA]</scope>
    <source>
        <strain evidence="2 4">DSM 17909</strain>
    </source>
</reference>
<dbReference type="KEGG" id="xdo:XDD1_0561"/>
<name>A0A068QNI1_9GAMM</name>
<organism evidence="1 3">
    <name type="scientific">Xenorhabdus doucetiae</name>
    <dbReference type="NCBI Taxonomy" id="351671"/>
    <lineage>
        <taxon>Bacteria</taxon>
        <taxon>Pseudomonadati</taxon>
        <taxon>Pseudomonadota</taxon>
        <taxon>Gammaproteobacteria</taxon>
        <taxon>Enterobacterales</taxon>
        <taxon>Morganellaceae</taxon>
        <taxon>Xenorhabdus</taxon>
    </lineage>
</organism>
<reference evidence="1 3" key="1">
    <citation type="submission" date="2013-07" db="EMBL/GenBank/DDBJ databases">
        <authorList>
            <person name="Genoscope - CEA"/>
        </authorList>
    </citation>
    <scope>NUCLEOTIDE SEQUENCE [LARGE SCALE GENOMIC DNA]</scope>
    <source>
        <strain evidence="1">FRM16</strain>
        <strain evidence="3">FRM16 / DSM 17909</strain>
    </source>
</reference>
<dbReference type="AlphaFoldDB" id="A0A068QNI1"/>
<evidence type="ECO:0000313" key="4">
    <source>
        <dbReference type="Proteomes" id="UP000324170"/>
    </source>
</evidence>
<evidence type="ECO:0000313" key="2">
    <source>
        <dbReference type="EMBL" id="TYP08300.1"/>
    </source>
</evidence>
<proteinExistence type="predicted"/>
<dbReference type="EMBL" id="VNHN01000020">
    <property type="protein sequence ID" value="TYP08300.1"/>
    <property type="molecule type" value="Genomic_DNA"/>
</dbReference>
<sequence length="90" mass="9523">MARTRLRQQGGAVVVTIPSDIATVMGWSVGMTLDVSSSGDTISIKPAGRIARGRKSLSELLQGIDETEVRAFNEATADDLNSPHVGNEVI</sequence>